<dbReference type="AlphaFoldDB" id="A0AB33BM47"/>
<organism evidence="1 2">
    <name type="scientific">Microcystis aeruginosa PCC 7806SL</name>
    <dbReference type="NCBI Taxonomy" id="1903187"/>
    <lineage>
        <taxon>Bacteria</taxon>
        <taxon>Bacillati</taxon>
        <taxon>Cyanobacteriota</taxon>
        <taxon>Cyanophyceae</taxon>
        <taxon>Oscillatoriophycideae</taxon>
        <taxon>Chroococcales</taxon>
        <taxon>Microcystaceae</taxon>
        <taxon>Microcystis</taxon>
    </lineage>
</organism>
<dbReference type="Proteomes" id="UP000192439">
    <property type="component" value="Chromosome"/>
</dbReference>
<accession>A0AB33BM47</accession>
<gene>
    <name evidence="1" type="ORF">BH695_0665</name>
</gene>
<evidence type="ECO:0000313" key="1">
    <source>
        <dbReference type="EMBL" id="ARI79946.1"/>
    </source>
</evidence>
<keyword evidence="2" id="KW-1185">Reference proteome</keyword>
<name>A0AB33BM47_MICA7</name>
<protein>
    <submittedName>
        <fullName evidence="1">Uncharacterized protein</fullName>
    </submittedName>
</protein>
<reference evidence="1 2" key="1">
    <citation type="journal article" date="2018" name="Harmful Algae">
        <title>The highly heterogeneous methylated genomes and diverse restriction-modification systems of bloom-forming Microcystis.</title>
        <authorList>
            <person name="Zhao L."/>
            <person name="Song Y."/>
            <person name="Li L."/>
            <person name="Gan N."/>
            <person name="Brand J.J."/>
            <person name="Song L."/>
        </authorList>
    </citation>
    <scope>NUCLEOTIDE SEQUENCE [LARGE SCALE GENOMIC DNA]</scope>
    <source>
        <strain evidence="1 2">PCC 7806SL</strain>
    </source>
</reference>
<sequence>MGSIYQCLHHNSIEGEKPRTWEKTADLSRPILLLRSA</sequence>
<dbReference type="EMBL" id="CP020771">
    <property type="protein sequence ID" value="ARI79946.1"/>
    <property type="molecule type" value="Genomic_DNA"/>
</dbReference>
<evidence type="ECO:0000313" key="2">
    <source>
        <dbReference type="Proteomes" id="UP000192439"/>
    </source>
</evidence>
<proteinExistence type="predicted"/>